<organism evidence="1 2">
    <name type="scientific">Solanum commersonii</name>
    <name type="common">Commerson's wild potato</name>
    <name type="synonym">Commerson's nightshade</name>
    <dbReference type="NCBI Taxonomy" id="4109"/>
    <lineage>
        <taxon>Eukaryota</taxon>
        <taxon>Viridiplantae</taxon>
        <taxon>Streptophyta</taxon>
        <taxon>Embryophyta</taxon>
        <taxon>Tracheophyta</taxon>
        <taxon>Spermatophyta</taxon>
        <taxon>Magnoliopsida</taxon>
        <taxon>eudicotyledons</taxon>
        <taxon>Gunneridae</taxon>
        <taxon>Pentapetalae</taxon>
        <taxon>asterids</taxon>
        <taxon>lamiids</taxon>
        <taxon>Solanales</taxon>
        <taxon>Solanaceae</taxon>
        <taxon>Solanoideae</taxon>
        <taxon>Solaneae</taxon>
        <taxon>Solanum</taxon>
    </lineage>
</organism>
<name>A0A9J5ZEE6_SOLCO</name>
<proteinExistence type="predicted"/>
<evidence type="ECO:0000313" key="1">
    <source>
        <dbReference type="EMBL" id="KAG5610311.1"/>
    </source>
</evidence>
<sequence length="157" mass="17929">GWIQEDGLKLGTWAIWQVKSSSPNCSTVRLTSTFRCYFNAISFDFQKHSVTRRKTSCSPFVCTLVFSINYTQRTAKVAARFANWFSEMPLNLLKKLRGPLSSSRLTHRALMPRQMIVLSPEGKDQPNDLEHDDSEGWCKTVMNYTKGRIAELISDSD</sequence>
<protein>
    <submittedName>
        <fullName evidence="1">Uncharacterized protein</fullName>
    </submittedName>
</protein>
<gene>
    <name evidence="1" type="ORF">H5410_021592</name>
</gene>
<dbReference type="Proteomes" id="UP000824120">
    <property type="component" value="Chromosome 4"/>
</dbReference>
<reference evidence="1 2" key="1">
    <citation type="submission" date="2020-09" db="EMBL/GenBank/DDBJ databases">
        <title>De no assembly of potato wild relative species, Solanum commersonii.</title>
        <authorList>
            <person name="Cho K."/>
        </authorList>
    </citation>
    <scope>NUCLEOTIDE SEQUENCE [LARGE SCALE GENOMIC DNA]</scope>
    <source>
        <strain evidence="1">LZ3.2</strain>
        <tissue evidence="1">Leaf</tissue>
    </source>
</reference>
<comment type="caution">
    <text evidence="1">The sequence shown here is derived from an EMBL/GenBank/DDBJ whole genome shotgun (WGS) entry which is preliminary data.</text>
</comment>
<feature type="non-terminal residue" evidence="1">
    <location>
        <position position="1"/>
    </location>
</feature>
<accession>A0A9J5ZEE6</accession>
<dbReference type="EMBL" id="JACXVP010000004">
    <property type="protein sequence ID" value="KAG5610311.1"/>
    <property type="molecule type" value="Genomic_DNA"/>
</dbReference>
<evidence type="ECO:0000313" key="2">
    <source>
        <dbReference type="Proteomes" id="UP000824120"/>
    </source>
</evidence>
<dbReference type="AlphaFoldDB" id="A0A9J5ZEE6"/>
<keyword evidence="2" id="KW-1185">Reference proteome</keyword>